<organism evidence="4 5">
    <name type="scientific">Bradyrhizobium ivorense</name>
    <dbReference type="NCBI Taxonomy" id="2511166"/>
    <lineage>
        <taxon>Bacteria</taxon>
        <taxon>Pseudomonadati</taxon>
        <taxon>Pseudomonadota</taxon>
        <taxon>Alphaproteobacteria</taxon>
        <taxon>Hyphomicrobiales</taxon>
        <taxon>Nitrobacteraceae</taxon>
        <taxon>Bradyrhizobium</taxon>
    </lineage>
</organism>
<dbReference type="InterPro" id="IPR037284">
    <property type="entry name" value="SUF_FeS_clus_asmbl_SufBD_sf"/>
</dbReference>
<comment type="caution">
    <text evidence="4">The sequence shown here is derived from an EMBL/GenBank/DDBJ whole genome shotgun (WGS) entry which is preliminary data.</text>
</comment>
<dbReference type="PANTHER" id="PTHR43575">
    <property type="entry name" value="PROTEIN ABCI7, CHLOROPLASTIC"/>
    <property type="match status" value="1"/>
</dbReference>
<proteinExistence type="inferred from homology"/>
<dbReference type="EMBL" id="CAADFC020000008">
    <property type="protein sequence ID" value="VIO68663.1"/>
    <property type="molecule type" value="Genomic_DNA"/>
</dbReference>
<dbReference type="InterPro" id="IPR045595">
    <property type="entry name" value="SufBD_N"/>
</dbReference>
<protein>
    <submittedName>
        <fullName evidence="4">FeS cluster assembly protein SufD</fullName>
    </submittedName>
</protein>
<dbReference type="NCBIfam" id="TIGR01981">
    <property type="entry name" value="sufD"/>
    <property type="match status" value="1"/>
</dbReference>
<dbReference type="AlphaFoldDB" id="A0A508T1F7"/>
<name>A0A508T1F7_9BRAD</name>
<accession>A0A508T1F7</accession>
<reference evidence="4" key="1">
    <citation type="submission" date="2019-02" db="EMBL/GenBank/DDBJ databases">
        <authorList>
            <person name="Pothier F.J."/>
        </authorList>
    </citation>
    <scope>NUCLEOTIDE SEQUENCE</scope>
    <source>
        <strain evidence="4">CI-1B</strain>
    </source>
</reference>
<dbReference type="Pfam" id="PF19295">
    <property type="entry name" value="SufBD_N"/>
    <property type="match status" value="1"/>
</dbReference>
<feature type="domain" description="SUF system FeS cluster assembly SufBD N-terminal" evidence="3">
    <location>
        <begin position="45"/>
        <end position="190"/>
    </location>
</feature>
<feature type="domain" description="SUF system FeS cluster assembly SufBD core" evidence="2">
    <location>
        <begin position="198"/>
        <end position="426"/>
    </location>
</feature>
<dbReference type="SUPFAM" id="SSF101960">
    <property type="entry name" value="Stabilizer of iron transporter SufD"/>
    <property type="match status" value="1"/>
</dbReference>
<evidence type="ECO:0000259" key="3">
    <source>
        <dbReference type="Pfam" id="PF19295"/>
    </source>
</evidence>
<gene>
    <name evidence="4" type="primary">sufD_1</name>
    <name evidence="4" type="ORF">CI1B_22860</name>
</gene>
<sequence length="455" mass="48195">MPNSKTRRDRARDFPMKQVVTKAAAGHATDNVFAAAHGRLPGSGLVAHIRTRAFEAYERAGLPHRRIEAWKYTDLRTLIGAVLPLAPRPDAAALVRAAASVKQAGADRVVKLVLVDGIFAPELSDVDSLEDGVDVRSLREVLEDTTDGAMAGLVLATTTDAVITLNAAMATDGLVIAIAEGEAVKRLIQIVHVATGSLVSNFTRSYLQLGQGAHAAVVESFVSAEGASGYQTNDATIALVGDEACLSYIRLAADAADAVNISSGIIVVGARAKLDLFSMTCSGSVSRYQGFVTLAGEGSKLSANGVNLIRHKQHVDTTMVVDHAVPHCTSREKFRAVIDECGRSVFQGQIVVRPGAQKADATLTTRALLLSDEARADNKPELEILADDVTCGHGSTSGALDGSLVFYLRARGLSEKDAQALLIGAFLGEAIEEIAPENLRDLVTAQAEHWMQARR</sequence>
<evidence type="ECO:0000256" key="1">
    <source>
        <dbReference type="ARBA" id="ARBA00043967"/>
    </source>
</evidence>
<dbReference type="Pfam" id="PF01458">
    <property type="entry name" value="SUFBD_core"/>
    <property type="match status" value="1"/>
</dbReference>
<dbReference type="InterPro" id="IPR000825">
    <property type="entry name" value="SUF_FeS_clus_asmbl_SufBD_core"/>
</dbReference>
<dbReference type="Proteomes" id="UP000328092">
    <property type="component" value="Unassembled WGS sequence"/>
</dbReference>
<dbReference type="InterPro" id="IPR011542">
    <property type="entry name" value="SUF_FeS_clus_asmbl_SufD"/>
</dbReference>
<dbReference type="InterPro" id="IPR055346">
    <property type="entry name" value="Fe-S_cluster_assembly_SufBD"/>
</dbReference>
<comment type="similarity">
    <text evidence="1">Belongs to the iron-sulfur cluster assembly SufBD family.</text>
</comment>
<dbReference type="GO" id="GO:0016226">
    <property type="term" value="P:iron-sulfur cluster assembly"/>
    <property type="evidence" value="ECO:0007669"/>
    <property type="project" value="InterPro"/>
</dbReference>
<evidence type="ECO:0000313" key="5">
    <source>
        <dbReference type="Proteomes" id="UP000328092"/>
    </source>
</evidence>
<dbReference type="PANTHER" id="PTHR43575:SF1">
    <property type="entry name" value="PROTEIN ABCI7, CHLOROPLASTIC"/>
    <property type="match status" value="1"/>
</dbReference>
<keyword evidence="5" id="KW-1185">Reference proteome</keyword>
<evidence type="ECO:0000313" key="4">
    <source>
        <dbReference type="EMBL" id="VIO68663.1"/>
    </source>
</evidence>
<evidence type="ECO:0000259" key="2">
    <source>
        <dbReference type="Pfam" id="PF01458"/>
    </source>
</evidence>